<dbReference type="GO" id="GO:0030435">
    <property type="term" value="P:sporulation resulting in formation of a cellular spore"/>
    <property type="evidence" value="ECO:0007669"/>
    <property type="project" value="InterPro"/>
</dbReference>
<comment type="caution">
    <text evidence="2">The sequence shown here is derived from an EMBL/GenBank/DDBJ whole genome shotgun (WGS) entry which is preliminary data.</text>
</comment>
<dbReference type="EMBL" id="DTMZ01000068">
    <property type="protein sequence ID" value="HGD13039.1"/>
    <property type="molecule type" value="Genomic_DNA"/>
</dbReference>
<dbReference type="AlphaFoldDB" id="A0A7V3UZE7"/>
<accession>A0A7V3UZE7</accession>
<dbReference type="Pfam" id="PF08486">
    <property type="entry name" value="SpoIID"/>
    <property type="match status" value="1"/>
</dbReference>
<dbReference type="NCBIfam" id="TIGR02669">
    <property type="entry name" value="SpoIID_LytB"/>
    <property type="match status" value="1"/>
</dbReference>
<protein>
    <submittedName>
        <fullName evidence="2">SpoIID/LytB domain-containing protein</fullName>
    </submittedName>
</protein>
<organism evidence="2">
    <name type="scientific">candidate division WOR-3 bacterium</name>
    <dbReference type="NCBI Taxonomy" id="2052148"/>
    <lineage>
        <taxon>Bacteria</taxon>
        <taxon>Bacteria division WOR-3</taxon>
    </lineage>
</organism>
<evidence type="ECO:0000313" key="2">
    <source>
        <dbReference type="EMBL" id="HGD13039.1"/>
    </source>
</evidence>
<gene>
    <name evidence="2" type="ORF">ENX16_03040</name>
</gene>
<reference evidence="2" key="1">
    <citation type="journal article" date="2020" name="mSystems">
        <title>Genome- and Community-Level Interaction Insights into Carbon Utilization and Element Cycling Functions of Hydrothermarchaeota in Hydrothermal Sediment.</title>
        <authorList>
            <person name="Zhou Z."/>
            <person name="Liu Y."/>
            <person name="Xu W."/>
            <person name="Pan J."/>
            <person name="Luo Z.H."/>
            <person name="Li M."/>
        </authorList>
    </citation>
    <scope>NUCLEOTIDE SEQUENCE [LARGE SCALE GENOMIC DNA]</scope>
    <source>
        <strain evidence="2">SpSt-914</strain>
    </source>
</reference>
<proteinExistence type="predicted"/>
<name>A0A7V3UZE7_UNCW3</name>
<dbReference type="InterPro" id="IPR013486">
    <property type="entry name" value="SpoIID/LytB"/>
</dbReference>
<feature type="domain" description="Sporulation stage II protein D amidase enhancer LytB N-terminal" evidence="1">
    <location>
        <begin position="124"/>
        <end position="216"/>
    </location>
</feature>
<sequence>MRETSIFALVVLLLIGCYYPRGQRREVVQIEKEIQVRVRLSVPEGRVKIIAAKQMKLEVGKQQLTFEPQEWIEFVSKVSGYDIVTARKTWYLVRDTSRLQCGGFIQVGEQIYRGDINIFWLPETGLVVVNSLGLDEYLYSVVPGEIGPISGETYEAVKAQAVAARSFTIARLGQRSGLGYDLYDSYLRDQEYRGTSVELPLARRAVDETRGEVLTYQGQVAEALYHGNCGGVTADGGREYLRGVHDTPAHRLNATPFCSWSKNFSWEVSVGLDSLERTIARLKGGSDRFRVKGVRMERDSRSGRVKMLNFQTDRGTIVVSSNDFRFGLGLKSTGFDIRISGCRFVIKGKGWGHGVGFCQDGAIGMARKGYKYHEILKHYYPLLEIREIY</sequence>
<dbReference type="PROSITE" id="PS51257">
    <property type="entry name" value="PROKAR_LIPOPROTEIN"/>
    <property type="match status" value="1"/>
</dbReference>
<evidence type="ECO:0000259" key="1">
    <source>
        <dbReference type="Pfam" id="PF08486"/>
    </source>
</evidence>
<dbReference type="InterPro" id="IPR013693">
    <property type="entry name" value="SpoIID/LytB_N"/>
</dbReference>